<dbReference type="PANTHER" id="PTHR42877:SF10">
    <property type="entry name" value="L-ORNITHINE N(5)-OXYGENASE"/>
    <property type="match status" value="1"/>
</dbReference>
<evidence type="ECO:0000256" key="2">
    <source>
        <dbReference type="ARBA" id="ARBA00022630"/>
    </source>
</evidence>
<dbReference type="GO" id="GO:0050661">
    <property type="term" value="F:NADP binding"/>
    <property type="evidence" value="ECO:0007669"/>
    <property type="project" value="InterPro"/>
</dbReference>
<keyword evidence="6" id="KW-1185">Reference proteome</keyword>
<comment type="similarity">
    <text evidence="1">Belongs to the FAD-binding monooxygenase family.</text>
</comment>
<dbReference type="Proteomes" id="UP001251528">
    <property type="component" value="Unassembled WGS sequence"/>
</dbReference>
<keyword evidence="4" id="KW-0560">Oxidoreductase</keyword>
<keyword evidence="3" id="KW-0274">FAD</keyword>
<reference evidence="5" key="1">
    <citation type="submission" date="2023-06" db="EMBL/GenBank/DDBJ databases">
        <title>Conoideocrella luteorostrata (Hypocreales: Clavicipitaceae), a potential biocontrol fungus for elongate hemlock scale in United States Christmas tree production areas.</title>
        <authorList>
            <person name="Barrett H."/>
            <person name="Lovett B."/>
            <person name="Macias A.M."/>
            <person name="Stajich J.E."/>
            <person name="Kasson M.T."/>
        </authorList>
    </citation>
    <scope>NUCLEOTIDE SEQUENCE</scope>
    <source>
        <strain evidence="5">ARSEF 14590</strain>
    </source>
</reference>
<dbReference type="GO" id="GO:0004499">
    <property type="term" value="F:N,N-dimethylaniline monooxygenase activity"/>
    <property type="evidence" value="ECO:0007669"/>
    <property type="project" value="InterPro"/>
</dbReference>
<dbReference type="InterPro" id="IPR051209">
    <property type="entry name" value="FAD-bind_Monooxygenase_sf"/>
</dbReference>
<dbReference type="Gene3D" id="3.50.50.60">
    <property type="entry name" value="FAD/NAD(P)-binding domain"/>
    <property type="match status" value="3"/>
</dbReference>
<evidence type="ECO:0000313" key="6">
    <source>
        <dbReference type="Proteomes" id="UP001251528"/>
    </source>
</evidence>
<gene>
    <name evidence="5" type="ORF">QQS21_009120</name>
</gene>
<evidence type="ECO:0000256" key="4">
    <source>
        <dbReference type="ARBA" id="ARBA00023002"/>
    </source>
</evidence>
<dbReference type="AlphaFoldDB" id="A0AAJ0CHL8"/>
<keyword evidence="2" id="KW-0285">Flavoprotein</keyword>
<dbReference type="SUPFAM" id="SSF51905">
    <property type="entry name" value="FAD/NAD(P)-binding domain"/>
    <property type="match status" value="3"/>
</dbReference>
<protein>
    <submittedName>
        <fullName evidence="5">Uncharacterized protein</fullName>
    </submittedName>
</protein>
<evidence type="ECO:0000256" key="1">
    <source>
        <dbReference type="ARBA" id="ARBA00010139"/>
    </source>
</evidence>
<dbReference type="GO" id="GO:0050660">
    <property type="term" value="F:flavin adenine dinucleotide binding"/>
    <property type="evidence" value="ECO:0007669"/>
    <property type="project" value="InterPro"/>
</dbReference>
<comment type="caution">
    <text evidence="5">The sequence shown here is derived from an EMBL/GenBank/DDBJ whole genome shotgun (WGS) entry which is preliminary data.</text>
</comment>
<evidence type="ECO:0000256" key="3">
    <source>
        <dbReference type="ARBA" id="ARBA00022827"/>
    </source>
</evidence>
<accession>A0AAJ0CHL8</accession>
<dbReference type="PANTHER" id="PTHR42877">
    <property type="entry name" value="L-ORNITHINE N(5)-MONOOXYGENASE-RELATED"/>
    <property type="match status" value="1"/>
</dbReference>
<organism evidence="5 6">
    <name type="scientific">Conoideocrella luteorostrata</name>
    <dbReference type="NCBI Taxonomy" id="1105319"/>
    <lineage>
        <taxon>Eukaryota</taxon>
        <taxon>Fungi</taxon>
        <taxon>Dikarya</taxon>
        <taxon>Ascomycota</taxon>
        <taxon>Pezizomycotina</taxon>
        <taxon>Sordariomycetes</taxon>
        <taxon>Hypocreomycetidae</taxon>
        <taxon>Hypocreales</taxon>
        <taxon>Clavicipitaceae</taxon>
        <taxon>Conoideocrella</taxon>
    </lineage>
</organism>
<dbReference type="InterPro" id="IPR036188">
    <property type="entry name" value="FAD/NAD-bd_sf"/>
</dbReference>
<dbReference type="EMBL" id="JASWJB010000224">
    <property type="protein sequence ID" value="KAK2593191.1"/>
    <property type="molecule type" value="Genomic_DNA"/>
</dbReference>
<sequence length="552" mass="61997">MKHDQAEAELKTYSQFACVGAGISGIALGATLKRWYGITDVRFFERHSDFGGTWLANKYPGKNSQSIGYVREMSPTKGALTIVQQTGCACDVPSLLYSFSFAPNPKWTKALPSHDELWAYLKHVANEYDLETKTTFQATVELCEWVEAAQRWRVHARDAAGRHIIHESQFLFTGTGHLVKPRVPDFPGLETFKGPVLLPCKWPADANLQNKRVIVVGNGCTASQIVPAISHETKHVTQIVRSKHWIVPPVHVPNDAVFRFLLVWVPGFLKLVRLAAFLIAENHMRGFYMTKAGARYRKHIQTRAEAYIRKTAPAKYHSLLIPDFEIGCKRRVFDSGYLKSLHAENVTLTDDPIVKITPDGLETKKGSIRADVLIMATGYDTNTFMSGINIIGREGKTVSQHWESLGGPGAYNSVSMSGFPNFFMLLGTWFGHYRYGTEEDADVSSLTGPNTATGHTSTILAIENAVNYALRIIKPALDGECQAVDVDCMAERKHVQQIQEDLKHTVWSSGCNAWYTRDDKSSSPRNAMTYPYSQPYFWYKCLFPTYSDWNYS</sequence>
<evidence type="ECO:0000313" key="5">
    <source>
        <dbReference type="EMBL" id="KAK2593191.1"/>
    </source>
</evidence>
<proteinExistence type="inferred from homology"/>
<dbReference type="Pfam" id="PF00743">
    <property type="entry name" value="FMO-like"/>
    <property type="match status" value="1"/>
</dbReference>
<dbReference type="InterPro" id="IPR020946">
    <property type="entry name" value="Flavin_mOase-like"/>
</dbReference>
<name>A0AAJ0CHL8_9HYPO</name>